<feature type="compositionally biased region" description="Pro residues" evidence="1">
    <location>
        <begin position="258"/>
        <end position="267"/>
    </location>
</feature>
<dbReference type="AlphaFoldDB" id="A0AA38RVX5"/>
<accession>A0AA38RVX5</accession>
<evidence type="ECO:0000313" key="6">
    <source>
        <dbReference type="EMBL" id="KAJ9157723.1"/>
    </source>
</evidence>
<evidence type="ECO:0000313" key="7">
    <source>
        <dbReference type="Proteomes" id="UP001174694"/>
    </source>
</evidence>
<feature type="domain" description="DUF7612" evidence="3">
    <location>
        <begin position="529"/>
        <end position="661"/>
    </location>
</feature>
<dbReference type="InterPro" id="IPR056030">
    <property type="entry name" value="DUF7611"/>
</dbReference>
<dbReference type="Pfam" id="PF24586">
    <property type="entry name" value="DUF7611"/>
    <property type="match status" value="1"/>
</dbReference>
<keyword evidence="7" id="KW-1185">Reference proteome</keyword>
<dbReference type="Pfam" id="PF24588">
    <property type="entry name" value="DUF7613"/>
    <property type="match status" value="1"/>
</dbReference>
<dbReference type="InterPro" id="IPR056032">
    <property type="entry name" value="DUF7613"/>
</dbReference>
<evidence type="ECO:0000259" key="3">
    <source>
        <dbReference type="Pfam" id="PF24587"/>
    </source>
</evidence>
<dbReference type="Pfam" id="PF24587">
    <property type="entry name" value="DUF7612"/>
    <property type="match status" value="1"/>
</dbReference>
<evidence type="ECO:0000256" key="1">
    <source>
        <dbReference type="SAM" id="MobiDB-lite"/>
    </source>
</evidence>
<evidence type="ECO:0000259" key="5">
    <source>
        <dbReference type="Pfam" id="PF24589"/>
    </source>
</evidence>
<sequence length="959" mass="107033">MENDPPSSKRGRLMGKLFGRDKKAPIEEPSGTADLNDFFRGSSDRLQVAHAAPPMLAKLDTSSAPRYPNAHDIGGNDQSRQSLSLRQRPHTTRARKGLVVRFVETFPDIIGEGGDECEMPTVEIARRKRAQRAQPKPQPPPAQIPVQIPEQGPPYPDGQQDEFVPTPIKRTQTGYSSIYDPSEPSEGPPPVPVVPAGNPVPSKFLDSPVVSNDEQRRSFIEIHQAEMREAEGMAFAKAVRTTDDGPEQQPEETSNAPPETPIEPPVSPSTTRQLESPETPSKHSSVEESPSSQYSTASPAAQRWAAALWLCEEVIPDILTIRMSPVDTEVQEVRQTLTSALRKLTLSMKRNGFLPPEEAFLPQTIDKSVWIQYPHLSQDVISLLHGDWGSSLAAPQQTSAMRLLEALPLGDTTEHFCFGRFPADVFLMEQGRESKQFYIPCFLSILRPVKQRSLEVRVASQNGAVQLRIQENRDAGATWEDVLWRSDKCALEIKLPRGFLLVAQCVQRDFKFLWSMQDFNAKVQSTLYPRKDEHMVFRSTLRSFQYFDNNPQSFGFPTEAVRNCELGLFERVLKEGAAQGPRHFHRGFRIAVVTGPKTKTLGGINHSYLPHTPIQFGFLRGDQDDPALVLKFDEGRSNGGMVMSFNDDVERLRLHNLLIGTALHQGEKVFSEVPLVDFSISQNMSDACIPCLKKIPWTRAKVINGEYGGDVTPTVLAERLRVIVDSDNGCITDRVNIGPGELKIRLSVKERNSLFVLRHPQQDMTVALPEAHVPKELPQEMVDALTIVRASQTVRKYTFTSVRDLHDFESALTGYNVLFDGIASTFAISRRRMVVPIHKKWEAGATRIQVVQQETQTQLLVFFEDFHHGQSMSFALKGTDVYEAFGRGPKSGVKLDDAKFPLPRAAEQGTGDDMAFVSLDLPELPGEHDDISILFSNEADRDKLCSCLPAPVKSSKLKR</sequence>
<evidence type="ECO:0000259" key="4">
    <source>
        <dbReference type="Pfam" id="PF24588"/>
    </source>
</evidence>
<feature type="domain" description="DUF7611" evidence="2">
    <location>
        <begin position="373"/>
        <end position="527"/>
    </location>
</feature>
<feature type="region of interest" description="Disordered" evidence="1">
    <location>
        <begin position="1"/>
        <end position="36"/>
    </location>
</feature>
<feature type="compositionally biased region" description="Polar residues" evidence="1">
    <location>
        <begin position="76"/>
        <end position="85"/>
    </location>
</feature>
<feature type="region of interest" description="Disordered" evidence="1">
    <location>
        <begin position="52"/>
        <end position="90"/>
    </location>
</feature>
<dbReference type="InterPro" id="IPR056033">
    <property type="entry name" value="DUF7614"/>
</dbReference>
<protein>
    <submittedName>
        <fullName evidence="6">Trans-sulfuration enzyme protein</fullName>
    </submittedName>
</protein>
<evidence type="ECO:0000259" key="2">
    <source>
        <dbReference type="Pfam" id="PF24586"/>
    </source>
</evidence>
<dbReference type="Pfam" id="PF24589">
    <property type="entry name" value="DUF7614"/>
    <property type="match status" value="1"/>
</dbReference>
<dbReference type="InterPro" id="IPR056031">
    <property type="entry name" value="DUF7612"/>
</dbReference>
<dbReference type="EMBL" id="JANBVO010000001">
    <property type="protein sequence ID" value="KAJ9157723.1"/>
    <property type="molecule type" value="Genomic_DNA"/>
</dbReference>
<dbReference type="Proteomes" id="UP001174694">
    <property type="component" value="Unassembled WGS sequence"/>
</dbReference>
<feature type="domain" description="DUF7613" evidence="4">
    <location>
        <begin position="664"/>
        <end position="813"/>
    </location>
</feature>
<name>A0AA38RVX5_9PEZI</name>
<feature type="domain" description="DUF7614" evidence="5">
    <location>
        <begin position="819"/>
        <end position="949"/>
    </location>
</feature>
<organism evidence="6 7">
    <name type="scientific">Pleurostoma richardsiae</name>
    <dbReference type="NCBI Taxonomy" id="41990"/>
    <lineage>
        <taxon>Eukaryota</taxon>
        <taxon>Fungi</taxon>
        <taxon>Dikarya</taxon>
        <taxon>Ascomycota</taxon>
        <taxon>Pezizomycotina</taxon>
        <taxon>Sordariomycetes</taxon>
        <taxon>Sordariomycetidae</taxon>
        <taxon>Calosphaeriales</taxon>
        <taxon>Pleurostomataceae</taxon>
        <taxon>Pleurostoma</taxon>
    </lineage>
</organism>
<proteinExistence type="predicted"/>
<gene>
    <name evidence="6" type="ORF">NKR23_g527</name>
</gene>
<feature type="region of interest" description="Disordered" evidence="1">
    <location>
        <begin position="240"/>
        <end position="297"/>
    </location>
</feature>
<reference evidence="6" key="1">
    <citation type="submission" date="2022-07" db="EMBL/GenBank/DDBJ databases">
        <title>Fungi with potential for degradation of polypropylene.</title>
        <authorList>
            <person name="Gostincar C."/>
        </authorList>
    </citation>
    <scope>NUCLEOTIDE SEQUENCE</scope>
    <source>
        <strain evidence="6">EXF-13308</strain>
    </source>
</reference>
<comment type="caution">
    <text evidence="6">The sequence shown here is derived from an EMBL/GenBank/DDBJ whole genome shotgun (WGS) entry which is preliminary data.</text>
</comment>
<feature type="region of interest" description="Disordered" evidence="1">
    <location>
        <begin position="127"/>
        <end position="213"/>
    </location>
</feature>